<reference evidence="2" key="2">
    <citation type="submission" date="2020-09" db="EMBL/GenBank/DDBJ databases">
        <authorList>
            <person name="Sun Q."/>
            <person name="Ohkuma M."/>
        </authorList>
    </citation>
    <scope>NUCLEOTIDE SEQUENCE</scope>
    <source>
        <strain evidence="2">JCM 4646</strain>
    </source>
</reference>
<evidence type="ECO:0000313" key="2">
    <source>
        <dbReference type="EMBL" id="GHE25506.1"/>
    </source>
</evidence>
<dbReference type="Proteomes" id="UP000617734">
    <property type="component" value="Unassembled WGS sequence"/>
</dbReference>
<comment type="caution">
    <text evidence="2">The sequence shown here is derived from an EMBL/GenBank/DDBJ whole genome shotgun (WGS) entry which is preliminary data.</text>
</comment>
<feature type="compositionally biased region" description="Low complexity" evidence="1">
    <location>
        <begin position="52"/>
        <end position="68"/>
    </location>
</feature>
<dbReference type="AlphaFoldDB" id="A0A918YUY7"/>
<evidence type="ECO:0000313" key="3">
    <source>
        <dbReference type="Proteomes" id="UP000617734"/>
    </source>
</evidence>
<organism evidence="2 3">
    <name type="scientific">Kitasatospora indigofera</name>
    <dbReference type="NCBI Taxonomy" id="67307"/>
    <lineage>
        <taxon>Bacteria</taxon>
        <taxon>Bacillati</taxon>
        <taxon>Actinomycetota</taxon>
        <taxon>Actinomycetes</taxon>
        <taxon>Kitasatosporales</taxon>
        <taxon>Streptomycetaceae</taxon>
        <taxon>Kitasatospora</taxon>
    </lineage>
</organism>
<keyword evidence="3" id="KW-1185">Reference proteome</keyword>
<sequence>MITTRKGYCAGADCGAPPVAKLRRDECGLRRTRRAECGDPAAGGPSAPTGDRAPAGAQPPGRPSPAAATTNHWAGRATRVPSG</sequence>
<dbReference type="EMBL" id="BNBO01000084">
    <property type="protein sequence ID" value="GHE25506.1"/>
    <property type="molecule type" value="Genomic_DNA"/>
</dbReference>
<proteinExistence type="predicted"/>
<feature type="region of interest" description="Disordered" evidence="1">
    <location>
        <begin position="32"/>
        <end position="83"/>
    </location>
</feature>
<evidence type="ECO:0000256" key="1">
    <source>
        <dbReference type="SAM" id="MobiDB-lite"/>
    </source>
</evidence>
<name>A0A918YUY7_9ACTN</name>
<protein>
    <submittedName>
        <fullName evidence="2">Uncharacterized protein</fullName>
    </submittedName>
</protein>
<accession>A0A918YUY7</accession>
<reference evidence="2" key="1">
    <citation type="journal article" date="2014" name="Int. J. Syst. Evol. Microbiol.">
        <title>Complete genome sequence of Corynebacterium casei LMG S-19264T (=DSM 44701T), isolated from a smear-ripened cheese.</title>
        <authorList>
            <consortium name="US DOE Joint Genome Institute (JGI-PGF)"/>
            <person name="Walter F."/>
            <person name="Albersmeier A."/>
            <person name="Kalinowski J."/>
            <person name="Ruckert C."/>
        </authorList>
    </citation>
    <scope>NUCLEOTIDE SEQUENCE</scope>
    <source>
        <strain evidence="2">JCM 4646</strain>
    </source>
</reference>
<gene>
    <name evidence="2" type="ORF">GCM10018781_77040</name>
</gene>